<accession>A0ABU2H5U0</accession>
<comment type="caution">
    <text evidence="3">The sequence shown here is derived from an EMBL/GenBank/DDBJ whole genome shotgun (WGS) entry which is preliminary data.</text>
</comment>
<proteinExistence type="predicted"/>
<keyword evidence="4" id="KW-1185">Reference proteome</keyword>
<feature type="domain" description="YcaO" evidence="2">
    <location>
        <begin position="55"/>
        <end position="444"/>
    </location>
</feature>
<dbReference type="RefSeq" id="WP_310912210.1">
    <property type="nucleotide sequence ID" value="NZ_JAVLVT010000004.1"/>
</dbReference>
<dbReference type="Proteomes" id="UP001250214">
    <property type="component" value="Unassembled WGS sequence"/>
</dbReference>
<evidence type="ECO:0000313" key="4">
    <source>
        <dbReference type="Proteomes" id="UP001250214"/>
    </source>
</evidence>
<gene>
    <name evidence="3" type="ORF">RIF23_10140</name>
</gene>
<reference evidence="4" key="1">
    <citation type="submission" date="2023-07" db="EMBL/GenBank/DDBJ databases">
        <title>Novel species in the genus Lipingzhangella isolated from Sambhar Salt Lake.</title>
        <authorList>
            <person name="Jiya N."/>
            <person name="Kajale S."/>
            <person name="Sharma A."/>
        </authorList>
    </citation>
    <scope>NUCLEOTIDE SEQUENCE [LARGE SCALE GENOMIC DNA]</scope>
    <source>
        <strain evidence="4">LS1_29</strain>
    </source>
</reference>
<evidence type="ECO:0000313" key="3">
    <source>
        <dbReference type="EMBL" id="MDS1270658.1"/>
    </source>
</evidence>
<evidence type="ECO:0000259" key="2">
    <source>
        <dbReference type="PROSITE" id="PS51664"/>
    </source>
</evidence>
<dbReference type="Pfam" id="PF02624">
    <property type="entry name" value="YcaO"/>
    <property type="match status" value="2"/>
</dbReference>
<name>A0ABU2H5U0_9ACTN</name>
<protein>
    <submittedName>
        <fullName evidence="3">YcaO-like family protein</fullName>
    </submittedName>
</protein>
<organism evidence="3 4">
    <name type="scientific">Lipingzhangella rawalii</name>
    <dbReference type="NCBI Taxonomy" id="2055835"/>
    <lineage>
        <taxon>Bacteria</taxon>
        <taxon>Bacillati</taxon>
        <taxon>Actinomycetota</taxon>
        <taxon>Actinomycetes</taxon>
        <taxon>Streptosporangiales</taxon>
        <taxon>Nocardiopsidaceae</taxon>
        <taxon>Lipingzhangella</taxon>
    </lineage>
</organism>
<evidence type="ECO:0000256" key="1">
    <source>
        <dbReference type="SAM" id="MobiDB-lite"/>
    </source>
</evidence>
<dbReference type="PROSITE" id="PS51664">
    <property type="entry name" value="YCAO"/>
    <property type="match status" value="1"/>
</dbReference>
<dbReference type="EMBL" id="JAVLVT010000004">
    <property type="protein sequence ID" value="MDS1270658.1"/>
    <property type="molecule type" value="Genomic_DNA"/>
</dbReference>
<dbReference type="InterPro" id="IPR003776">
    <property type="entry name" value="YcaO-like_dom"/>
</dbReference>
<sequence length="444" mass="46702">MHGAPTARVSAVDDRCGLVREVRMQRLHGRLYSCFADLADADPFGIAAGNPTVAGADWHDPDQAQRRAVGEALERYCATQIPTDRLVWGRWTELTGAVDPNMQVLYSATQRNRPGFPFTGLHRDAEHAWTRGSDPQGRGVLVPAGLVWLSPGPHAELAGRPTNLPIAAGLAAGPDPASAATTAGQRPERAPGDSGDPTRTAALAELVERHALATAWLAGSSFPPLSGPELGPGPVPGVRLAWHQVPNRWRAPVVLCSAHGDDGTLGVGCALKPAAADPVATAAAASAAEAVQALHTVRLVTAGVPQWEQPVGPLRPHRPDREYTAAYAADGHDITDLTCHLQLLADPAYAARVTRRLTSGPSTGAPTGHGWSPQRQDLERVLRADGLTPITVDVTTSDVSTLDMRVLRVLVPGLRSTTPGAFPQLMDGIDPLPATIEATVIPLA</sequence>
<feature type="region of interest" description="Disordered" evidence="1">
    <location>
        <begin position="168"/>
        <end position="198"/>
    </location>
</feature>